<proteinExistence type="predicted"/>
<dbReference type="EMBL" id="GBXI01012735">
    <property type="protein sequence ID" value="JAD01557.1"/>
    <property type="molecule type" value="Transcribed_RNA"/>
</dbReference>
<sequence>MREWKRVFINLKSNTKKKMAEIKQVGFSQKPLSEAEKGLAQILKLNESVQPVGETFGVPAIKLSPPFTTDSMPPAPFADITEELPENAPSPTTDHTTGEKKRKADDQNNFLFRHQLQDQYMDLSKEMVEIMARQTVFLHKLADSVVRQERLMEQLFELLERQNLAIERQAAAMERMAESQ</sequence>
<name>A0A0A1WRS9_ZEUCU</name>
<reference evidence="3" key="1">
    <citation type="submission" date="2014-11" db="EMBL/GenBank/DDBJ databases">
        <authorList>
            <person name="Geib S."/>
        </authorList>
    </citation>
    <scope>NUCLEOTIDE SEQUENCE</scope>
</reference>
<keyword evidence="1" id="KW-0175">Coiled coil</keyword>
<feature type="coiled-coil region" evidence="1">
    <location>
        <begin position="113"/>
        <end position="176"/>
    </location>
</feature>
<gene>
    <name evidence="3" type="primary">Tnfrsf11a_0</name>
    <name evidence="4" type="synonym">Tnfrsf11a_1</name>
    <name evidence="3" type="ORF">g.12439</name>
    <name evidence="4" type="ORF">g.12440</name>
</gene>
<feature type="region of interest" description="Disordered" evidence="2">
    <location>
        <begin position="79"/>
        <end position="108"/>
    </location>
</feature>
<protein>
    <submittedName>
        <fullName evidence="3">Tumor necrosis factor receptor superfamily member 11A</fullName>
    </submittedName>
</protein>
<evidence type="ECO:0000313" key="3">
    <source>
        <dbReference type="EMBL" id="JAD01557.1"/>
    </source>
</evidence>
<dbReference type="EMBL" id="GBXI01004932">
    <property type="protein sequence ID" value="JAD09360.1"/>
    <property type="molecule type" value="Transcribed_RNA"/>
</dbReference>
<keyword evidence="3" id="KW-0675">Receptor</keyword>
<evidence type="ECO:0000256" key="2">
    <source>
        <dbReference type="SAM" id="MobiDB-lite"/>
    </source>
</evidence>
<evidence type="ECO:0000256" key="1">
    <source>
        <dbReference type="SAM" id="Coils"/>
    </source>
</evidence>
<organism evidence="3">
    <name type="scientific">Zeugodacus cucurbitae</name>
    <name type="common">Melon fruit fly</name>
    <name type="synonym">Bactrocera cucurbitae</name>
    <dbReference type="NCBI Taxonomy" id="28588"/>
    <lineage>
        <taxon>Eukaryota</taxon>
        <taxon>Metazoa</taxon>
        <taxon>Ecdysozoa</taxon>
        <taxon>Arthropoda</taxon>
        <taxon>Hexapoda</taxon>
        <taxon>Insecta</taxon>
        <taxon>Pterygota</taxon>
        <taxon>Neoptera</taxon>
        <taxon>Endopterygota</taxon>
        <taxon>Diptera</taxon>
        <taxon>Brachycera</taxon>
        <taxon>Muscomorpha</taxon>
        <taxon>Tephritoidea</taxon>
        <taxon>Tephritidae</taxon>
        <taxon>Zeugodacus</taxon>
        <taxon>Zeugodacus</taxon>
    </lineage>
</organism>
<reference evidence="3" key="2">
    <citation type="journal article" date="2015" name="Gigascience">
        <title>Reconstructing a comprehensive transcriptome assembly of a white-pupal translocated strain of the pest fruit fly Bactrocera cucurbitae.</title>
        <authorList>
            <person name="Sim S.B."/>
            <person name="Calla B."/>
            <person name="Hall B."/>
            <person name="DeRego T."/>
            <person name="Geib S.M."/>
        </authorList>
    </citation>
    <scope>NUCLEOTIDE SEQUENCE</scope>
</reference>
<dbReference type="AlphaFoldDB" id="A0A0A1WRS9"/>
<evidence type="ECO:0000313" key="4">
    <source>
        <dbReference type="EMBL" id="JAD09360.1"/>
    </source>
</evidence>
<accession>A0A0A1WRS9</accession>
<feature type="compositionally biased region" description="Basic and acidic residues" evidence="2">
    <location>
        <begin position="96"/>
        <end position="106"/>
    </location>
</feature>